<comment type="catalytic activity">
    <reaction evidence="2">
        <text>a D-aminoacyl-tRNA + H2O = a tRNA + a D-alpha-amino acid + H(+)</text>
        <dbReference type="Rhea" id="RHEA:13953"/>
        <dbReference type="Rhea" id="RHEA-COMP:10123"/>
        <dbReference type="Rhea" id="RHEA-COMP:10124"/>
        <dbReference type="ChEBI" id="CHEBI:15377"/>
        <dbReference type="ChEBI" id="CHEBI:15378"/>
        <dbReference type="ChEBI" id="CHEBI:59871"/>
        <dbReference type="ChEBI" id="CHEBI:78442"/>
        <dbReference type="ChEBI" id="CHEBI:79333"/>
        <dbReference type="EC" id="3.1.1.96"/>
    </reaction>
</comment>
<reference evidence="3 4" key="1">
    <citation type="submission" date="2019-11" db="EMBL/GenBank/DDBJ databases">
        <title>Comparative genomics of hydrocarbon-degrading Desulfosarcina strains.</title>
        <authorList>
            <person name="Watanabe M."/>
            <person name="Kojima H."/>
            <person name="Fukui M."/>
        </authorList>
    </citation>
    <scope>NUCLEOTIDE SEQUENCE [LARGE SCALE GENOMIC DNA]</scope>
    <source>
        <strain evidence="3 4">PP31</strain>
    </source>
</reference>
<dbReference type="EC" id="3.1.1.-" evidence="2"/>
<accession>A0A5K7YXS4</accession>
<dbReference type="PANTHER" id="PTHR10472">
    <property type="entry name" value="D-TYROSYL-TRNA TYR DEACYLASE"/>
    <property type="match status" value="1"/>
</dbReference>
<dbReference type="CDD" id="cd00563">
    <property type="entry name" value="Dtyr_deacylase"/>
    <property type="match status" value="1"/>
</dbReference>
<dbReference type="GO" id="GO:0051500">
    <property type="term" value="F:D-tyrosyl-tRNA(Tyr) deacylase activity"/>
    <property type="evidence" value="ECO:0007669"/>
    <property type="project" value="TreeGrafter"/>
</dbReference>
<feature type="short sequence motif" description="Gly-cisPro motif, important for rejection of L-amino acids" evidence="2">
    <location>
        <begin position="137"/>
        <end position="138"/>
    </location>
</feature>
<dbReference type="OrthoDB" id="9801395at2"/>
<keyword evidence="4" id="KW-1185">Reference proteome</keyword>
<dbReference type="HAMAP" id="MF_00518">
    <property type="entry name" value="Deacylase_Dtd"/>
    <property type="match status" value="1"/>
</dbReference>
<organism evidence="3 4">
    <name type="scientific">Desulfosarcina widdelii</name>
    <dbReference type="NCBI Taxonomy" id="947919"/>
    <lineage>
        <taxon>Bacteria</taxon>
        <taxon>Pseudomonadati</taxon>
        <taxon>Thermodesulfobacteriota</taxon>
        <taxon>Desulfobacteria</taxon>
        <taxon>Desulfobacterales</taxon>
        <taxon>Desulfosarcinaceae</taxon>
        <taxon>Desulfosarcina</taxon>
    </lineage>
</organism>
<dbReference type="PANTHER" id="PTHR10472:SF5">
    <property type="entry name" value="D-AMINOACYL-TRNA DEACYLASE 1"/>
    <property type="match status" value="1"/>
</dbReference>
<evidence type="ECO:0000256" key="2">
    <source>
        <dbReference type="HAMAP-Rule" id="MF_00518"/>
    </source>
</evidence>
<dbReference type="Gene3D" id="3.50.80.10">
    <property type="entry name" value="D-tyrosyl-tRNA(Tyr) deacylase"/>
    <property type="match status" value="1"/>
</dbReference>
<dbReference type="AlphaFoldDB" id="A0A5K7YXS4"/>
<sequence length="146" mass="15792">MIAVVQRVKESRVVVDGKTVGAIGPGLNVLLGVAEGDAPADAEYLAAKIVNLRIFEDEGGKMNRSLIDTGGQMIVVPQFTLLGDCRKGRRPSFVHAAEPQAARQLYRHFIDAVKKLGIDTQKGRFGAMMQVEIVNDGPVTLLVHSR</sequence>
<evidence type="ECO:0000313" key="4">
    <source>
        <dbReference type="Proteomes" id="UP000427769"/>
    </source>
</evidence>
<dbReference type="Pfam" id="PF02580">
    <property type="entry name" value="Tyr_Deacylase"/>
    <property type="match status" value="1"/>
</dbReference>
<dbReference type="SUPFAM" id="SSF69500">
    <property type="entry name" value="DTD-like"/>
    <property type="match status" value="1"/>
</dbReference>
<protein>
    <recommendedName>
        <fullName evidence="2">D-aminoacyl-tRNA deacylase</fullName>
        <shortName evidence="2">DTD</shortName>
        <ecNumber evidence="2">3.1.1.96</ecNumber>
    </recommendedName>
    <alternativeName>
        <fullName evidence="2">Gly-tRNA(Ala) deacylase</fullName>
        <ecNumber evidence="2">3.1.1.-</ecNumber>
    </alternativeName>
</protein>
<proteinExistence type="inferred from homology"/>
<name>A0A5K7YXS4_9BACT</name>
<comment type="domain">
    <text evidence="2">A Gly-cisPro motif from one monomer fits into the active site of the other monomer to allow specific chiral rejection of L-amino acids.</text>
</comment>
<keyword evidence="2" id="KW-0963">Cytoplasm</keyword>
<dbReference type="InterPro" id="IPR003732">
    <property type="entry name" value="Daa-tRNA_deacyls_DTD"/>
</dbReference>
<dbReference type="GO" id="GO:0106026">
    <property type="term" value="F:Gly-tRNA(Ala) deacylase activity"/>
    <property type="evidence" value="ECO:0007669"/>
    <property type="project" value="UniProtKB-UniRule"/>
</dbReference>
<dbReference type="InterPro" id="IPR023509">
    <property type="entry name" value="DTD-like_sf"/>
</dbReference>
<gene>
    <name evidence="2 3" type="primary">dtd</name>
    <name evidence="3" type="ORF">DSCW_01500</name>
</gene>
<dbReference type="GO" id="GO:0043908">
    <property type="term" value="F:Ser(Gly)-tRNA(Ala) hydrolase activity"/>
    <property type="evidence" value="ECO:0007669"/>
    <property type="project" value="UniProtKB-UniRule"/>
</dbReference>
<dbReference type="GO" id="GO:0005737">
    <property type="term" value="C:cytoplasm"/>
    <property type="evidence" value="ECO:0007669"/>
    <property type="project" value="UniProtKB-SubCell"/>
</dbReference>
<dbReference type="NCBIfam" id="TIGR00256">
    <property type="entry name" value="D-aminoacyl-tRNA deacylase"/>
    <property type="match status" value="1"/>
</dbReference>
<dbReference type="Proteomes" id="UP000427769">
    <property type="component" value="Chromosome"/>
</dbReference>
<dbReference type="RefSeq" id="WP_155301910.1">
    <property type="nucleotide sequence ID" value="NZ_AP021875.1"/>
</dbReference>
<comment type="subcellular location">
    <subcellularLocation>
        <location evidence="2">Cytoplasm</location>
    </subcellularLocation>
</comment>
<comment type="similarity">
    <text evidence="1 2">Belongs to the DTD family.</text>
</comment>
<comment type="function">
    <text evidence="2">An aminoacyl-tRNA editing enzyme that deacylates mischarged D-aminoacyl-tRNAs. Also deacylates mischarged glycyl-tRNA(Ala), protecting cells against glycine mischarging by AlaRS. Acts via tRNA-based rather than protein-based catalysis; rejects L-amino acids rather than detecting D-amino acids in the active site. By recycling D-aminoacyl-tRNA to D-amino acids and free tRNA molecules, this enzyme counteracts the toxicity associated with the formation of D-aminoacyl-tRNA entities in vivo and helps enforce protein L-homochirality.</text>
</comment>
<keyword evidence="2" id="KW-0694">RNA-binding</keyword>
<evidence type="ECO:0000256" key="1">
    <source>
        <dbReference type="ARBA" id="ARBA00009673"/>
    </source>
</evidence>
<keyword evidence="2" id="KW-0820">tRNA-binding</keyword>
<dbReference type="GO" id="GO:0019478">
    <property type="term" value="P:D-amino acid catabolic process"/>
    <property type="evidence" value="ECO:0007669"/>
    <property type="project" value="UniProtKB-UniRule"/>
</dbReference>
<keyword evidence="2" id="KW-0378">Hydrolase</keyword>
<dbReference type="GO" id="GO:0000049">
    <property type="term" value="F:tRNA binding"/>
    <property type="evidence" value="ECO:0007669"/>
    <property type="project" value="UniProtKB-UniRule"/>
</dbReference>
<comment type="subunit">
    <text evidence="2">Homodimer.</text>
</comment>
<dbReference type="KEGG" id="dwd:DSCW_01500"/>
<evidence type="ECO:0000313" key="3">
    <source>
        <dbReference type="EMBL" id="BBO72733.1"/>
    </source>
</evidence>
<dbReference type="EMBL" id="AP021875">
    <property type="protein sequence ID" value="BBO72733.1"/>
    <property type="molecule type" value="Genomic_DNA"/>
</dbReference>
<dbReference type="EC" id="3.1.1.96" evidence="2"/>
<comment type="catalytic activity">
    <reaction evidence="2">
        <text>glycyl-tRNA(Ala) + H2O = tRNA(Ala) + glycine + H(+)</text>
        <dbReference type="Rhea" id="RHEA:53744"/>
        <dbReference type="Rhea" id="RHEA-COMP:9657"/>
        <dbReference type="Rhea" id="RHEA-COMP:13640"/>
        <dbReference type="ChEBI" id="CHEBI:15377"/>
        <dbReference type="ChEBI" id="CHEBI:15378"/>
        <dbReference type="ChEBI" id="CHEBI:57305"/>
        <dbReference type="ChEBI" id="CHEBI:78442"/>
        <dbReference type="ChEBI" id="CHEBI:78522"/>
    </reaction>
</comment>
<dbReference type="FunFam" id="3.50.80.10:FF:000001">
    <property type="entry name" value="D-aminoacyl-tRNA deacylase"/>
    <property type="match status" value="1"/>
</dbReference>